<organism evidence="2 3">
    <name type="scientific">Psychroserpens burtonensis</name>
    <dbReference type="NCBI Taxonomy" id="49278"/>
    <lineage>
        <taxon>Bacteria</taxon>
        <taxon>Pseudomonadati</taxon>
        <taxon>Bacteroidota</taxon>
        <taxon>Flavobacteriia</taxon>
        <taxon>Flavobacteriales</taxon>
        <taxon>Flavobacteriaceae</taxon>
        <taxon>Psychroserpens</taxon>
    </lineage>
</organism>
<dbReference type="EMBL" id="VOSB01000004">
    <property type="protein sequence ID" value="TXE19292.1"/>
    <property type="molecule type" value="Genomic_DNA"/>
</dbReference>
<dbReference type="GO" id="GO:0016779">
    <property type="term" value="F:nucleotidyltransferase activity"/>
    <property type="evidence" value="ECO:0007669"/>
    <property type="project" value="UniProtKB-ARBA"/>
</dbReference>
<dbReference type="PANTHER" id="PTHR43777:SF1">
    <property type="entry name" value="MOLYBDENUM COFACTOR CYTIDYLYLTRANSFERASE"/>
    <property type="match status" value="1"/>
</dbReference>
<accession>A0A5C7B9J8</accession>
<dbReference type="Gene3D" id="3.90.550.10">
    <property type="entry name" value="Spore Coat Polysaccharide Biosynthesis Protein SpsA, Chain A"/>
    <property type="match status" value="1"/>
</dbReference>
<protein>
    <submittedName>
        <fullName evidence="2">Nucleotidyltransferase family protein</fullName>
    </submittedName>
</protein>
<keyword evidence="2" id="KW-0808">Transferase</keyword>
<reference evidence="2 3" key="1">
    <citation type="submission" date="2019-08" db="EMBL/GenBank/DDBJ databases">
        <title>Genome of Psychroserpens burtonensis ACAM 167.</title>
        <authorList>
            <person name="Bowman J.P."/>
        </authorList>
    </citation>
    <scope>NUCLEOTIDE SEQUENCE [LARGE SCALE GENOMIC DNA]</scope>
    <source>
        <strain evidence="2 3">ACAM 167</strain>
    </source>
</reference>
<dbReference type="PANTHER" id="PTHR43777">
    <property type="entry name" value="MOLYBDENUM COFACTOR CYTIDYLYLTRANSFERASE"/>
    <property type="match status" value="1"/>
</dbReference>
<proteinExistence type="predicted"/>
<evidence type="ECO:0000313" key="3">
    <source>
        <dbReference type="Proteomes" id="UP000321938"/>
    </source>
</evidence>
<dbReference type="AlphaFoldDB" id="A0A5C7B9J8"/>
<dbReference type="STRING" id="1123037.GCA_000425305_01499"/>
<dbReference type="RefSeq" id="WP_037051544.1">
    <property type="nucleotide sequence ID" value="NZ_VOSB01000004.1"/>
</dbReference>
<gene>
    <name evidence="2" type="ORF">ES692_03135</name>
</gene>
<dbReference type="OrthoDB" id="9779263at2"/>
<dbReference type="Pfam" id="PF12804">
    <property type="entry name" value="NTP_transf_3"/>
    <property type="match status" value="1"/>
</dbReference>
<comment type="caution">
    <text evidence="2">The sequence shown here is derived from an EMBL/GenBank/DDBJ whole genome shotgun (WGS) entry which is preliminary data.</text>
</comment>
<dbReference type="InterPro" id="IPR025877">
    <property type="entry name" value="MobA-like_NTP_Trfase"/>
</dbReference>
<dbReference type="Proteomes" id="UP000321938">
    <property type="component" value="Unassembled WGS sequence"/>
</dbReference>
<dbReference type="CDD" id="cd04182">
    <property type="entry name" value="GT_2_like_f"/>
    <property type="match status" value="1"/>
</dbReference>
<dbReference type="SUPFAM" id="SSF53448">
    <property type="entry name" value="Nucleotide-diphospho-sugar transferases"/>
    <property type="match status" value="1"/>
</dbReference>
<name>A0A5C7B9J8_9FLAO</name>
<dbReference type="InterPro" id="IPR029044">
    <property type="entry name" value="Nucleotide-diphossugar_trans"/>
</dbReference>
<evidence type="ECO:0000259" key="1">
    <source>
        <dbReference type="Pfam" id="PF12804"/>
    </source>
</evidence>
<sequence>MNIALVILSAGSSTRMGTAKQLLPVGDTTLLGVSIESALQSNSNKVFCVLGAHAKKIYKSISQYDIETIPNDKHEEGLSSSIVEGINFIEDKHFDAVLIMLGDQPKVDYNYLNMLVTSYEKNPTKISASKYLNNTGVPAIFPKLFFKQLQQLRGDKGAKYFLNAYKTQVISITSEKLIDIDTQEEYQNFLNSL</sequence>
<keyword evidence="3" id="KW-1185">Reference proteome</keyword>
<feature type="domain" description="MobA-like NTP transferase" evidence="1">
    <location>
        <begin position="6"/>
        <end position="165"/>
    </location>
</feature>
<evidence type="ECO:0000313" key="2">
    <source>
        <dbReference type="EMBL" id="TXE19292.1"/>
    </source>
</evidence>